<dbReference type="Proteomes" id="UP001597497">
    <property type="component" value="Unassembled WGS sequence"/>
</dbReference>
<evidence type="ECO:0000313" key="2">
    <source>
        <dbReference type="EMBL" id="MFD2671809.1"/>
    </source>
</evidence>
<sequence length="329" mass="37498">MNHQLILKKNGKRIDLSPLISNLTWTSNIDTLGMELSFNFAINDTRYFEQYNDLLETGDQVVLLNGSKVLNYFIVVKEMSNGRYAKSYICFDRAWYLNKNETVIQFKKATATDAIQKLLDRFNIKHNIASMNTLITKIYKDITLIDIINDILYQVYFETKNVYRLEMDKDIVTIRKQSDLLINPMVRLSSNTNEFPTSETIAGLATEKSIENMKNKVIVVSDTENSTNIFAEKSDQINIDRYGLMTEVVTVNDKNAAQARNIANTVLYQLSKTGNIVTCEMLGHDDIRSGRLIDLNEPISGVVGRYLIRGVTHTINNGIHTSVLEMERG</sequence>
<name>A0ABW5RAJ8_9BACL</name>
<reference evidence="3" key="1">
    <citation type="journal article" date="2019" name="Int. J. Syst. Evol. Microbiol.">
        <title>The Global Catalogue of Microorganisms (GCM) 10K type strain sequencing project: providing services to taxonomists for standard genome sequencing and annotation.</title>
        <authorList>
            <consortium name="The Broad Institute Genomics Platform"/>
            <consortium name="The Broad Institute Genome Sequencing Center for Infectious Disease"/>
            <person name="Wu L."/>
            <person name="Ma J."/>
        </authorList>
    </citation>
    <scope>NUCLEOTIDE SEQUENCE [LARGE SCALE GENOMIC DNA]</scope>
    <source>
        <strain evidence="3">KCTC 33676</strain>
    </source>
</reference>
<accession>A0ABW5RAJ8</accession>
<dbReference type="EMBL" id="JBHUMM010000015">
    <property type="protein sequence ID" value="MFD2671809.1"/>
    <property type="molecule type" value="Genomic_DNA"/>
</dbReference>
<feature type="domain" description="YqbQ/XkdQ" evidence="1">
    <location>
        <begin position="23"/>
        <end position="326"/>
    </location>
</feature>
<comment type="caution">
    <text evidence="2">The sequence shown here is derived from an EMBL/GenBank/DDBJ whole genome shotgun (WGS) entry which is preliminary data.</text>
</comment>
<protein>
    <recommendedName>
        <fullName evidence="1">YqbQ/XkdQ domain-containing protein</fullName>
    </recommendedName>
</protein>
<dbReference type="Pfam" id="PF24032">
    <property type="entry name" value="YQBQ"/>
    <property type="match status" value="1"/>
</dbReference>
<proteinExistence type="predicted"/>
<evidence type="ECO:0000313" key="3">
    <source>
        <dbReference type="Proteomes" id="UP001597497"/>
    </source>
</evidence>
<evidence type="ECO:0000259" key="1">
    <source>
        <dbReference type="Pfam" id="PF24032"/>
    </source>
</evidence>
<dbReference type="RefSeq" id="WP_379929283.1">
    <property type="nucleotide sequence ID" value="NZ_JBHUMM010000015.1"/>
</dbReference>
<dbReference type="SUPFAM" id="SSF69279">
    <property type="entry name" value="Phage tail proteins"/>
    <property type="match status" value="1"/>
</dbReference>
<organism evidence="2 3">
    <name type="scientific">Marinicrinis sediminis</name>
    <dbReference type="NCBI Taxonomy" id="1652465"/>
    <lineage>
        <taxon>Bacteria</taxon>
        <taxon>Bacillati</taxon>
        <taxon>Bacillota</taxon>
        <taxon>Bacilli</taxon>
        <taxon>Bacillales</taxon>
        <taxon>Paenibacillaceae</taxon>
    </lineage>
</organism>
<keyword evidence="3" id="KW-1185">Reference proteome</keyword>
<gene>
    <name evidence="2" type="ORF">ACFSUC_09335</name>
</gene>
<dbReference type="InterPro" id="IPR056937">
    <property type="entry name" value="YqbQ/XkdQ"/>
</dbReference>